<dbReference type="PANTHER" id="PTHR33156">
    <property type="entry name" value="OS02G0230000 PROTEIN"/>
    <property type="match status" value="1"/>
</dbReference>
<keyword evidence="2" id="KW-1185">Reference proteome</keyword>
<name>V7AE40_PHAVU</name>
<accession>V7AE40</accession>
<dbReference type="InterPro" id="IPR043459">
    <property type="entry name" value="NFD6/NOXY2-like"/>
</dbReference>
<dbReference type="Gramene" id="ESW03827">
    <property type="protein sequence ID" value="ESW03827"/>
    <property type="gene ID" value="PHAVU_011G045300g"/>
</dbReference>
<dbReference type="eggNOG" id="ENOG502S778">
    <property type="taxonomic scope" value="Eukaryota"/>
</dbReference>
<evidence type="ECO:0000313" key="1">
    <source>
        <dbReference type="EMBL" id="ESW03827.1"/>
    </source>
</evidence>
<gene>
    <name evidence="1" type="ORF">PHAVU_011G045300g</name>
</gene>
<dbReference type="OrthoDB" id="669248at2759"/>
<dbReference type="AlphaFoldDB" id="V7AE40"/>
<reference evidence="2" key="1">
    <citation type="journal article" date="2014" name="Nat. Genet.">
        <title>A reference genome for common bean and genome-wide analysis of dual domestications.</title>
        <authorList>
            <person name="Schmutz J."/>
            <person name="McClean P.E."/>
            <person name="Mamidi S."/>
            <person name="Wu G.A."/>
            <person name="Cannon S.B."/>
            <person name="Grimwood J."/>
            <person name="Jenkins J."/>
            <person name="Shu S."/>
            <person name="Song Q."/>
            <person name="Chavarro C."/>
            <person name="Torres-Torres M."/>
            <person name="Geffroy V."/>
            <person name="Moghaddam S.M."/>
            <person name="Gao D."/>
            <person name="Abernathy B."/>
            <person name="Barry K."/>
            <person name="Blair M."/>
            <person name="Brick M.A."/>
            <person name="Chovatia M."/>
            <person name="Gepts P."/>
            <person name="Goodstein D.M."/>
            <person name="Gonzales M."/>
            <person name="Hellsten U."/>
            <person name="Hyten D.L."/>
            <person name="Jia G."/>
            <person name="Kelly J.D."/>
            <person name="Kudrna D."/>
            <person name="Lee R."/>
            <person name="Richard M.M."/>
            <person name="Miklas P.N."/>
            <person name="Osorno J.M."/>
            <person name="Rodrigues J."/>
            <person name="Thareau V."/>
            <person name="Urrea C.A."/>
            <person name="Wang M."/>
            <person name="Yu Y."/>
            <person name="Zhang M."/>
            <person name="Wing R.A."/>
            <person name="Cregan P.B."/>
            <person name="Rokhsar D.S."/>
            <person name="Jackson S.A."/>
        </authorList>
    </citation>
    <scope>NUCLEOTIDE SEQUENCE [LARGE SCALE GENOMIC DNA]</scope>
    <source>
        <strain evidence="2">cv. G19833</strain>
    </source>
</reference>
<dbReference type="Proteomes" id="UP000000226">
    <property type="component" value="Chromosome 11"/>
</dbReference>
<evidence type="ECO:0000313" key="2">
    <source>
        <dbReference type="Proteomes" id="UP000000226"/>
    </source>
</evidence>
<organism evidence="1 2">
    <name type="scientific">Phaseolus vulgaris</name>
    <name type="common">Kidney bean</name>
    <name type="synonym">French bean</name>
    <dbReference type="NCBI Taxonomy" id="3885"/>
    <lineage>
        <taxon>Eukaryota</taxon>
        <taxon>Viridiplantae</taxon>
        <taxon>Streptophyta</taxon>
        <taxon>Embryophyta</taxon>
        <taxon>Tracheophyta</taxon>
        <taxon>Spermatophyta</taxon>
        <taxon>Magnoliopsida</taxon>
        <taxon>eudicotyledons</taxon>
        <taxon>Gunneridae</taxon>
        <taxon>Pentapetalae</taxon>
        <taxon>rosids</taxon>
        <taxon>fabids</taxon>
        <taxon>Fabales</taxon>
        <taxon>Fabaceae</taxon>
        <taxon>Papilionoideae</taxon>
        <taxon>50 kb inversion clade</taxon>
        <taxon>NPAAA clade</taxon>
        <taxon>indigoferoid/millettioid clade</taxon>
        <taxon>Phaseoleae</taxon>
        <taxon>Phaseolus</taxon>
    </lineage>
</organism>
<dbReference type="OMA" id="VCRSALM"/>
<sequence length="88" mass="9575">MMASAVRVASRSFANRSRSFVQGSTTPFVFSSSSLTRVPRSSRVLSFVRSVESLMPLHSAIANARLTSNIAFDSTCWSSLSRGFAVPR</sequence>
<dbReference type="EMBL" id="CM002298">
    <property type="protein sequence ID" value="ESW03827.1"/>
    <property type="molecule type" value="Genomic_DNA"/>
</dbReference>
<dbReference type="PANTHER" id="PTHR33156:SF37">
    <property type="entry name" value="PROTEIN NUCLEAR FUSION DEFECTIVE 6, CHLOROPLASTIC_MITOCHONDRIAL"/>
    <property type="match status" value="1"/>
</dbReference>
<protein>
    <submittedName>
        <fullName evidence="1">Uncharacterized protein</fullName>
    </submittedName>
</protein>
<proteinExistence type="predicted"/>